<evidence type="ECO:0000313" key="2">
    <source>
        <dbReference type="EMBL" id="WIM99323.1"/>
    </source>
</evidence>
<feature type="transmembrane region" description="Helical" evidence="1">
    <location>
        <begin position="21"/>
        <end position="45"/>
    </location>
</feature>
<evidence type="ECO:0000313" key="3">
    <source>
        <dbReference type="Proteomes" id="UP001240150"/>
    </source>
</evidence>
<dbReference type="RefSeq" id="WP_284920761.1">
    <property type="nucleotide sequence ID" value="NZ_CP126980.1"/>
</dbReference>
<organism evidence="2 3">
    <name type="scientific">Actinoplanes oblitus</name>
    <dbReference type="NCBI Taxonomy" id="3040509"/>
    <lineage>
        <taxon>Bacteria</taxon>
        <taxon>Bacillati</taxon>
        <taxon>Actinomycetota</taxon>
        <taxon>Actinomycetes</taxon>
        <taxon>Micromonosporales</taxon>
        <taxon>Micromonosporaceae</taxon>
        <taxon>Actinoplanes</taxon>
    </lineage>
</organism>
<keyword evidence="3" id="KW-1185">Reference proteome</keyword>
<sequence>MAEIDWVRGNGWVRRMDPVTGGAMVLAVEAVAFLLIAVIGTPFLVFFVADDDASVSWLWPFAAVCATSAVLGAAAAVAAFLIGSRGTQRDRRAGVVAALAVAAATGVLTATSAASAPLLAMVSALLTVGNVAAATLLHTAEPIAELAEPVAPAVLPEVFLLAAPLAEAEVRTRETVEIEVRRPAAAARWTTARPRRPRGPAALHTLGGVRLPPRALRNRRR</sequence>
<proteinExistence type="predicted"/>
<evidence type="ECO:0000256" key="1">
    <source>
        <dbReference type="SAM" id="Phobius"/>
    </source>
</evidence>
<gene>
    <name evidence="2" type="ORF">ACTOB_002973</name>
</gene>
<dbReference type="Proteomes" id="UP001240150">
    <property type="component" value="Chromosome"/>
</dbReference>
<keyword evidence="1" id="KW-1133">Transmembrane helix</keyword>
<dbReference type="EMBL" id="CP126980">
    <property type="protein sequence ID" value="WIM99323.1"/>
    <property type="molecule type" value="Genomic_DNA"/>
</dbReference>
<accession>A0ABY8WNV9</accession>
<feature type="transmembrane region" description="Helical" evidence="1">
    <location>
        <begin position="57"/>
        <end position="81"/>
    </location>
</feature>
<protein>
    <submittedName>
        <fullName evidence="2">Uncharacterized protein</fullName>
    </submittedName>
</protein>
<keyword evidence="1" id="KW-0812">Transmembrane</keyword>
<name>A0ABY8WNV9_9ACTN</name>
<keyword evidence="1" id="KW-0472">Membrane</keyword>
<reference evidence="2 3" key="1">
    <citation type="submission" date="2023-06" db="EMBL/GenBank/DDBJ databases">
        <authorList>
            <person name="Yushchuk O."/>
            <person name="Binda E."/>
            <person name="Ruckert-Reed C."/>
            <person name="Fedorenko V."/>
            <person name="Kalinowski J."/>
            <person name="Marinelli F."/>
        </authorList>
    </citation>
    <scope>NUCLEOTIDE SEQUENCE [LARGE SCALE GENOMIC DNA]</scope>
    <source>
        <strain evidence="2 3">NRRL 3884</strain>
    </source>
</reference>
<feature type="transmembrane region" description="Helical" evidence="1">
    <location>
        <begin position="93"/>
        <end position="112"/>
    </location>
</feature>